<dbReference type="InterPro" id="IPR001242">
    <property type="entry name" value="Condensation_dom"/>
</dbReference>
<name>A0ABV5Z221_9ACTN</name>
<sequence length="218" mass="24528">EARRRELLRRAIADEGLPTAPARPYAPAGPRYPAPLSSAQRRMWFLHRLDPADPAYHLTVGVRLTGDLDPDALRTAFETAARRHEILRTVYRQEPGDPPLQELAPDGTAILFTRLAGEPAEAAVREWANAPFDLTRDVPLRLMLARTASREHLLFLTIHHIACDDLSWEILLREVSRAHRGEGAGPAAQYADHARWEAGQAARTEESRAYWRRRLAGV</sequence>
<dbReference type="Proteomes" id="UP001589627">
    <property type="component" value="Unassembled WGS sequence"/>
</dbReference>
<comment type="caution">
    <text evidence="2">The sequence shown here is derived from an EMBL/GenBank/DDBJ whole genome shotgun (WGS) entry which is preliminary data.</text>
</comment>
<protein>
    <submittedName>
        <fullName evidence="2">Condensation domain-containing protein</fullName>
    </submittedName>
</protein>
<feature type="domain" description="Condensation" evidence="1">
    <location>
        <begin position="34"/>
        <end position="217"/>
    </location>
</feature>
<dbReference type="PANTHER" id="PTHR45398:SF1">
    <property type="entry name" value="ENZYME, PUTATIVE (JCVI)-RELATED"/>
    <property type="match status" value="1"/>
</dbReference>
<dbReference type="SUPFAM" id="SSF52777">
    <property type="entry name" value="CoA-dependent acyltransferases"/>
    <property type="match status" value="1"/>
</dbReference>
<feature type="non-terminal residue" evidence="2">
    <location>
        <position position="218"/>
    </location>
</feature>
<dbReference type="Pfam" id="PF00668">
    <property type="entry name" value="Condensation"/>
    <property type="match status" value="1"/>
</dbReference>
<dbReference type="PANTHER" id="PTHR45398">
    <property type="match status" value="1"/>
</dbReference>
<reference evidence="2 3" key="1">
    <citation type="submission" date="2024-09" db="EMBL/GenBank/DDBJ databases">
        <authorList>
            <person name="Sun Q."/>
            <person name="Mori K."/>
        </authorList>
    </citation>
    <scope>NUCLEOTIDE SEQUENCE [LARGE SCALE GENOMIC DNA]</scope>
    <source>
        <strain evidence="2 3">TBRC 0563</strain>
    </source>
</reference>
<dbReference type="InterPro" id="IPR023213">
    <property type="entry name" value="CAT-like_dom_sf"/>
</dbReference>
<evidence type="ECO:0000313" key="2">
    <source>
        <dbReference type="EMBL" id="MFB9840667.1"/>
    </source>
</evidence>
<gene>
    <name evidence="2" type="ORF">ACFFNX_51885</name>
</gene>
<dbReference type="EMBL" id="JBHLZP010001248">
    <property type="protein sequence ID" value="MFB9840667.1"/>
    <property type="molecule type" value="Genomic_DNA"/>
</dbReference>
<dbReference type="RefSeq" id="WP_378213887.1">
    <property type="nucleotide sequence ID" value="NZ_JBHLZP010001248.1"/>
</dbReference>
<feature type="non-terminal residue" evidence="2">
    <location>
        <position position="1"/>
    </location>
</feature>
<dbReference type="Gene3D" id="3.30.559.30">
    <property type="entry name" value="Nonribosomal peptide synthetase, condensation domain"/>
    <property type="match status" value="1"/>
</dbReference>
<dbReference type="Gene3D" id="3.30.559.10">
    <property type="entry name" value="Chloramphenicol acetyltransferase-like domain"/>
    <property type="match status" value="1"/>
</dbReference>
<accession>A0ABV5Z221</accession>
<organism evidence="2 3">
    <name type="scientific">Actinoallomurus acaciae</name>
    <dbReference type="NCBI Taxonomy" id="502577"/>
    <lineage>
        <taxon>Bacteria</taxon>
        <taxon>Bacillati</taxon>
        <taxon>Actinomycetota</taxon>
        <taxon>Actinomycetes</taxon>
        <taxon>Streptosporangiales</taxon>
        <taxon>Thermomonosporaceae</taxon>
        <taxon>Actinoallomurus</taxon>
    </lineage>
</organism>
<evidence type="ECO:0000313" key="3">
    <source>
        <dbReference type="Proteomes" id="UP001589627"/>
    </source>
</evidence>
<proteinExistence type="predicted"/>
<evidence type="ECO:0000259" key="1">
    <source>
        <dbReference type="Pfam" id="PF00668"/>
    </source>
</evidence>
<keyword evidence="3" id="KW-1185">Reference proteome</keyword>